<sequence>MEYQEVKCRNCGSPMHVAEGAERIRCPYCGTEYILKSHNKQEISVHVINYGGRGALILCHSSGSAVSSCEAVFDRFLKELKYGPLYFALQDEELQRARQIQLQGATFPDLRYRKPGLPGSQPPDGSHL</sequence>
<comment type="caution">
    <text evidence="1">The sequence shown here is derived from an EMBL/GenBank/DDBJ whole genome shotgun (WGS) entry which is preliminary data.</text>
</comment>
<dbReference type="SUPFAM" id="SSF63393">
    <property type="entry name" value="RNA polymerase subunits"/>
    <property type="match status" value="1"/>
</dbReference>
<dbReference type="Proteomes" id="UP001198220">
    <property type="component" value="Unassembled WGS sequence"/>
</dbReference>
<dbReference type="InterPro" id="IPR029040">
    <property type="entry name" value="RPABC4/Spt4"/>
</dbReference>
<dbReference type="RefSeq" id="WP_308458552.1">
    <property type="nucleotide sequence ID" value="NZ_JAJEPS010000001.1"/>
</dbReference>
<dbReference type="AlphaFoldDB" id="A0AAE3DB12"/>
<accession>A0AAE3DB12</accession>
<proteinExistence type="predicted"/>
<evidence type="ECO:0008006" key="3">
    <source>
        <dbReference type="Google" id="ProtNLM"/>
    </source>
</evidence>
<name>A0AAE3DB12_9FIRM</name>
<dbReference type="Gene3D" id="2.20.28.30">
    <property type="entry name" value="RNA polymerase ii, chain L"/>
    <property type="match status" value="1"/>
</dbReference>
<evidence type="ECO:0000313" key="1">
    <source>
        <dbReference type="EMBL" id="MCC2125076.1"/>
    </source>
</evidence>
<protein>
    <recommendedName>
        <fullName evidence="3">Replication restart DNA helicase PriA</fullName>
    </recommendedName>
</protein>
<gene>
    <name evidence="1" type="ORF">LKD36_02660</name>
</gene>
<organism evidence="1 2">
    <name type="scientific">Hominiventricola filiformis</name>
    <dbReference type="NCBI Taxonomy" id="2885352"/>
    <lineage>
        <taxon>Bacteria</taxon>
        <taxon>Bacillati</taxon>
        <taxon>Bacillota</taxon>
        <taxon>Clostridia</taxon>
        <taxon>Lachnospirales</taxon>
        <taxon>Lachnospiraceae</taxon>
        <taxon>Hominiventricola</taxon>
    </lineage>
</organism>
<evidence type="ECO:0000313" key="2">
    <source>
        <dbReference type="Proteomes" id="UP001198220"/>
    </source>
</evidence>
<dbReference type="EMBL" id="JAJEPS010000001">
    <property type="protein sequence ID" value="MCC2125076.1"/>
    <property type="molecule type" value="Genomic_DNA"/>
</dbReference>
<reference evidence="1 2" key="1">
    <citation type="submission" date="2021-10" db="EMBL/GenBank/DDBJ databases">
        <title>Anaerobic single-cell dispensing facilitates the cultivation of human gut bacteria.</title>
        <authorList>
            <person name="Afrizal A."/>
        </authorList>
    </citation>
    <scope>NUCLEOTIDE SEQUENCE [LARGE SCALE GENOMIC DNA]</scope>
    <source>
        <strain evidence="1 2">CLA-AA-H276</strain>
    </source>
</reference>
<dbReference type="NCBIfam" id="TIGR01053">
    <property type="entry name" value="LSD1"/>
    <property type="match status" value="1"/>
</dbReference>
<keyword evidence="2" id="KW-1185">Reference proteome</keyword>